<feature type="transmembrane region" description="Helical" evidence="2">
    <location>
        <begin position="318"/>
        <end position="337"/>
    </location>
</feature>
<dbReference type="Proteomes" id="UP001165060">
    <property type="component" value="Unassembled WGS sequence"/>
</dbReference>
<evidence type="ECO:0000256" key="2">
    <source>
        <dbReference type="SAM" id="Phobius"/>
    </source>
</evidence>
<feature type="transmembrane region" description="Helical" evidence="2">
    <location>
        <begin position="343"/>
        <end position="363"/>
    </location>
</feature>
<sequence length="646" mass="69924">MTTKIADVSAAELTKKEADREAVAEFRKQSVYDGSAIAVSKAGSIKHMTKEQVGKLSASKLKALASAYHETVQGGTGGTRERVGEFVDDMTPPDFPPVFLKDLLVEIAVEVEPASKLARWGLLFQVTRAGGMQYADEISDAVVLHEQYTAGEEGEPTELFWTMLYILLLPIAINVIFAVIFNKRKGAKAVSLAVLVEILHLGPVVKGWKVWKGEGVGQDDVIDPYAQFLMGRMSELLFEGLPELVLAMTMLYTGKATTKVVVSLCMSLASAAFIMMDASVGQERTLMNGQKRGPHSHPLFGFLPLAPAATKVQQFGLFVYYSGTVATAASAIAAAIVVSATPFIPAVMTGEFALLAAFVGSRGQKYQATAPAKGGAVFSALIYLGFYLIMCIAPWAIIRIPEIYGGGLFSFLIGYRLVTYAVVVYAATSAFAGSGVTMAAGTARQIFGGGAAAIVAGAALVFCMTPSSHRKTWCSSKLTGLEFAQWAFDAKQLMNDADTVDQQRAMYVLVWHPSYFNKVAVEEWLLSLQIATPLLTDPDKKLPKGCGRFTGHSLASALERFIERFAFYGDTPELQQVRAHLTALAQQIKAATPSRKAIAPVVPAAPAEVGEVEELRRQLRANDARHTREMEAKDREIEELRRGRVK</sequence>
<keyword evidence="2" id="KW-0472">Membrane</keyword>
<protein>
    <recommendedName>
        <fullName evidence="5">Transmembrane protein</fullName>
    </recommendedName>
</protein>
<name>A0ABQ6M527_9STRA</name>
<feature type="region of interest" description="Disordered" evidence="1">
    <location>
        <begin position="620"/>
        <end position="646"/>
    </location>
</feature>
<accession>A0ABQ6M527</accession>
<evidence type="ECO:0000313" key="3">
    <source>
        <dbReference type="EMBL" id="GMI19581.1"/>
    </source>
</evidence>
<reference evidence="3 4" key="1">
    <citation type="journal article" date="2023" name="Commun. Biol.">
        <title>Genome analysis of Parmales, the sister group of diatoms, reveals the evolutionary specialization of diatoms from phago-mixotrophs to photoautotrophs.</title>
        <authorList>
            <person name="Ban H."/>
            <person name="Sato S."/>
            <person name="Yoshikawa S."/>
            <person name="Yamada K."/>
            <person name="Nakamura Y."/>
            <person name="Ichinomiya M."/>
            <person name="Sato N."/>
            <person name="Blanc-Mathieu R."/>
            <person name="Endo H."/>
            <person name="Kuwata A."/>
            <person name="Ogata H."/>
        </authorList>
    </citation>
    <scope>NUCLEOTIDE SEQUENCE [LARGE SCALE GENOMIC DNA]</scope>
</reference>
<feature type="transmembrane region" description="Helical" evidence="2">
    <location>
        <begin position="159"/>
        <end position="181"/>
    </location>
</feature>
<evidence type="ECO:0000256" key="1">
    <source>
        <dbReference type="SAM" id="MobiDB-lite"/>
    </source>
</evidence>
<dbReference type="EMBL" id="BRYB01002445">
    <property type="protein sequence ID" value="GMI19581.1"/>
    <property type="molecule type" value="Genomic_DNA"/>
</dbReference>
<evidence type="ECO:0000313" key="4">
    <source>
        <dbReference type="Proteomes" id="UP001165060"/>
    </source>
</evidence>
<feature type="transmembrane region" description="Helical" evidence="2">
    <location>
        <begin position="417"/>
        <end position="439"/>
    </location>
</feature>
<feature type="transmembrane region" description="Helical" evidence="2">
    <location>
        <begin position="446"/>
        <end position="467"/>
    </location>
</feature>
<comment type="caution">
    <text evidence="3">The sequence shown here is derived from an EMBL/GenBank/DDBJ whole genome shotgun (WGS) entry which is preliminary data.</text>
</comment>
<feature type="transmembrane region" description="Helical" evidence="2">
    <location>
        <begin position="375"/>
        <end position="397"/>
    </location>
</feature>
<keyword evidence="2" id="KW-1133">Transmembrane helix</keyword>
<evidence type="ECO:0008006" key="5">
    <source>
        <dbReference type="Google" id="ProtNLM"/>
    </source>
</evidence>
<organism evidence="3 4">
    <name type="scientific">Tetraparma gracilis</name>
    <dbReference type="NCBI Taxonomy" id="2962635"/>
    <lineage>
        <taxon>Eukaryota</taxon>
        <taxon>Sar</taxon>
        <taxon>Stramenopiles</taxon>
        <taxon>Ochrophyta</taxon>
        <taxon>Bolidophyceae</taxon>
        <taxon>Parmales</taxon>
        <taxon>Triparmaceae</taxon>
        <taxon>Tetraparma</taxon>
    </lineage>
</organism>
<keyword evidence="4" id="KW-1185">Reference proteome</keyword>
<gene>
    <name evidence="3" type="ORF">TeGR_g4822</name>
</gene>
<proteinExistence type="predicted"/>
<keyword evidence="2" id="KW-0812">Transmembrane</keyword>